<dbReference type="AlphaFoldDB" id="V5SI07"/>
<accession>V5SI07</accession>
<reference evidence="2 3" key="1">
    <citation type="journal article" date="2014" name="Genome Announc.">
        <title>Complete Genome Sequence of Hyphomicrobium nitrativorans Strain NL23, a Denitrifying Bacterium Isolated from Biofilm of a Methanol-Fed Denitrification System Treating Seawater at the Montreal Biodome.</title>
        <authorList>
            <person name="Martineau C."/>
            <person name="Villeneuve C."/>
            <person name="Mauffrey F."/>
            <person name="Villemur R."/>
        </authorList>
    </citation>
    <scope>NUCLEOTIDE SEQUENCE [LARGE SCALE GENOMIC DNA]</scope>
    <source>
        <strain evidence="2">NL23</strain>
    </source>
</reference>
<dbReference type="EMBL" id="CP006912">
    <property type="protein sequence ID" value="AHB50173.1"/>
    <property type="molecule type" value="Genomic_DNA"/>
</dbReference>
<gene>
    <name evidence="2" type="ORF">W911_09895</name>
</gene>
<evidence type="ECO:0000313" key="2">
    <source>
        <dbReference type="EMBL" id="AHB50173.1"/>
    </source>
</evidence>
<dbReference type="HOGENOM" id="CLU_2916345_0_0_5"/>
<evidence type="ECO:0000313" key="3">
    <source>
        <dbReference type="Proteomes" id="UP000018542"/>
    </source>
</evidence>
<dbReference type="RefSeq" id="WP_023787340.1">
    <property type="nucleotide sequence ID" value="NC_022997.1"/>
</dbReference>
<keyword evidence="1" id="KW-0732">Signal</keyword>
<protein>
    <submittedName>
        <fullName evidence="2">Uncharacterized protein</fullName>
    </submittedName>
</protein>
<sequence>MTATAKLLSALAASGLILGAMASGPALAAPKKKETDLVKIIEADLKALDKAIVSLFTPPKK</sequence>
<dbReference type="PATRIC" id="fig|1029756.8.peg.2060"/>
<organism evidence="2 3">
    <name type="scientific">Hyphomicrobium nitrativorans NL23</name>
    <dbReference type="NCBI Taxonomy" id="1029756"/>
    <lineage>
        <taxon>Bacteria</taxon>
        <taxon>Pseudomonadati</taxon>
        <taxon>Pseudomonadota</taxon>
        <taxon>Alphaproteobacteria</taxon>
        <taxon>Hyphomicrobiales</taxon>
        <taxon>Hyphomicrobiaceae</taxon>
        <taxon>Hyphomicrobium</taxon>
    </lineage>
</organism>
<dbReference type="KEGG" id="hni:W911_09895"/>
<name>V5SI07_9HYPH</name>
<proteinExistence type="predicted"/>
<keyword evidence="3" id="KW-1185">Reference proteome</keyword>
<feature type="signal peptide" evidence="1">
    <location>
        <begin position="1"/>
        <end position="28"/>
    </location>
</feature>
<dbReference type="Proteomes" id="UP000018542">
    <property type="component" value="Chromosome"/>
</dbReference>
<feature type="chain" id="PRO_5004740759" evidence="1">
    <location>
        <begin position="29"/>
        <end position="61"/>
    </location>
</feature>
<evidence type="ECO:0000256" key="1">
    <source>
        <dbReference type="SAM" id="SignalP"/>
    </source>
</evidence>